<feature type="compositionally biased region" description="Basic and acidic residues" evidence="1">
    <location>
        <begin position="647"/>
        <end position="657"/>
    </location>
</feature>
<feature type="region of interest" description="Disordered" evidence="1">
    <location>
        <begin position="51"/>
        <end position="86"/>
    </location>
</feature>
<evidence type="ECO:0000256" key="1">
    <source>
        <dbReference type="SAM" id="MobiDB-lite"/>
    </source>
</evidence>
<dbReference type="EMBL" id="KZ995319">
    <property type="protein sequence ID" value="RKO90911.1"/>
    <property type="molecule type" value="Genomic_DNA"/>
</dbReference>
<sequence length="747" mass="85838">MTLPLQNPTVLSLAILDVSGLLPPLVYFLKNFLGRIEDKRAFGQQQRSSVVVSGHVEAEDDECEGRHQQGADEDQEEEDPERVDLRRRARQAFRQAREREDVYARKYGQRPHEGPEGLDIDYCGFSLTPNGLRDYAGGAVFQLASWTPLLHLGPYQGWLHAADGVGYMFVPPEFKDAIIAQINSGPITVLPSSGSKHLIKAHQHMNARDFAAVLQAVGVPEIRFIFFGHKSPVINGRSMGRLPEIINRDEEYVLARNNCWDVAATFDSEDDRIFCVSTKRQSDLNPLFGTLTKGKYGWVKLKIRGRDVHAIKARTKSSKLEAPLTGMELHDRQATLLRMLDVFYDRALQGHRMGGLRIEMRINAVDSDEAVMIFREALKDIWGGDDNPSREIRIKALRKSDWLWTLQLRWEKTVDLRFWVLRNTTPVTEAKRKLYYDLLGYFGWGDPKLGKRYFTYEDLPDSWFNLDDLDDLEPMVRRAGYDRDRNQIAPPPTAKALIKYEALKCPICKIFPLVLVREVAKNEQRFKCKSSRVIENRVSCKTNFGKTEAYDIVCDAQAAFDVLDPKPAKYWADQDEKREAIEQRASAQNLLMNFTRNVQAARDRDEGVILPNGPEIDIDPASSTDEEPGYHEKRSRAGPWKRGPFPPRKDVLPANRERINPEIREGAYEEIRRRQRISLEELEAIRKYTAIQKFRSGGRNGGPCWKWRTGDDMIFSSAFNSKTDAAFDIWARFDTNWRTRVLKNKEW</sequence>
<name>A0A4P9WDX0_9FUNG</name>
<gene>
    <name evidence="2" type="ORF">BDK51DRAFT_27226</name>
</gene>
<feature type="non-terminal residue" evidence="2">
    <location>
        <position position="747"/>
    </location>
</feature>
<reference evidence="3" key="1">
    <citation type="journal article" date="2018" name="Nat. Microbiol.">
        <title>Leveraging single-cell genomics to expand the fungal tree of life.</title>
        <authorList>
            <person name="Ahrendt S.R."/>
            <person name="Quandt C.A."/>
            <person name="Ciobanu D."/>
            <person name="Clum A."/>
            <person name="Salamov A."/>
            <person name="Andreopoulos B."/>
            <person name="Cheng J.F."/>
            <person name="Woyke T."/>
            <person name="Pelin A."/>
            <person name="Henrissat B."/>
            <person name="Reynolds N.K."/>
            <person name="Benny G.L."/>
            <person name="Smith M.E."/>
            <person name="James T.Y."/>
            <person name="Grigoriev I.V."/>
        </authorList>
    </citation>
    <scope>NUCLEOTIDE SEQUENCE [LARGE SCALE GENOMIC DNA]</scope>
</reference>
<dbReference type="PANTHER" id="PTHR34863:SF1">
    <property type="entry name" value="OTU DOMAIN-CONTAINING PROTEIN"/>
    <property type="match status" value="1"/>
</dbReference>
<dbReference type="OrthoDB" id="2564822at2759"/>
<evidence type="ECO:0000313" key="3">
    <source>
        <dbReference type="Proteomes" id="UP000269721"/>
    </source>
</evidence>
<organism evidence="2 3">
    <name type="scientific">Blyttiomyces helicus</name>
    <dbReference type="NCBI Taxonomy" id="388810"/>
    <lineage>
        <taxon>Eukaryota</taxon>
        <taxon>Fungi</taxon>
        <taxon>Fungi incertae sedis</taxon>
        <taxon>Chytridiomycota</taxon>
        <taxon>Chytridiomycota incertae sedis</taxon>
        <taxon>Chytridiomycetes</taxon>
        <taxon>Chytridiomycetes incertae sedis</taxon>
        <taxon>Blyttiomyces</taxon>
    </lineage>
</organism>
<keyword evidence="3" id="KW-1185">Reference proteome</keyword>
<dbReference type="Proteomes" id="UP000269721">
    <property type="component" value="Unassembled WGS sequence"/>
</dbReference>
<dbReference type="AlphaFoldDB" id="A0A4P9WDX0"/>
<evidence type="ECO:0000313" key="2">
    <source>
        <dbReference type="EMBL" id="RKO90911.1"/>
    </source>
</evidence>
<feature type="compositionally biased region" description="Acidic residues" evidence="1">
    <location>
        <begin position="71"/>
        <end position="81"/>
    </location>
</feature>
<accession>A0A4P9WDX0</accession>
<dbReference type="PANTHER" id="PTHR34863">
    <property type="entry name" value="EXPRESSED PROTEIN"/>
    <property type="match status" value="1"/>
</dbReference>
<feature type="region of interest" description="Disordered" evidence="1">
    <location>
        <begin position="603"/>
        <end position="657"/>
    </location>
</feature>
<protein>
    <submittedName>
        <fullName evidence="2">Uncharacterized protein</fullName>
    </submittedName>
</protein>
<proteinExistence type="predicted"/>